<keyword evidence="6 8" id="KW-0472">Membrane</keyword>
<dbReference type="InterPro" id="IPR013320">
    <property type="entry name" value="ConA-like_dom_sf"/>
</dbReference>
<dbReference type="GO" id="GO:0005537">
    <property type="term" value="F:D-mannose binding"/>
    <property type="evidence" value="ECO:0007669"/>
    <property type="project" value="TreeGrafter"/>
</dbReference>
<keyword evidence="3 9" id="KW-0732">Signal</keyword>
<dbReference type="GO" id="GO:0000139">
    <property type="term" value="C:Golgi membrane"/>
    <property type="evidence" value="ECO:0007669"/>
    <property type="project" value="TreeGrafter"/>
</dbReference>
<dbReference type="CDD" id="cd06902">
    <property type="entry name" value="lectin_ERGIC-53_ERGL"/>
    <property type="match status" value="1"/>
</dbReference>
<dbReference type="Proteomes" id="UP000515126">
    <property type="component" value="Chromosome 9"/>
</dbReference>
<gene>
    <name evidence="12" type="primary">Lman1l</name>
</gene>
<organism evidence="11 12">
    <name type="scientific">Mus caroli</name>
    <name type="common">Ryukyu mouse</name>
    <name type="synonym">Ricefield mouse</name>
    <dbReference type="NCBI Taxonomy" id="10089"/>
    <lineage>
        <taxon>Eukaryota</taxon>
        <taxon>Metazoa</taxon>
        <taxon>Chordata</taxon>
        <taxon>Craniata</taxon>
        <taxon>Vertebrata</taxon>
        <taxon>Euteleostomi</taxon>
        <taxon>Mammalia</taxon>
        <taxon>Eutheria</taxon>
        <taxon>Euarchontoglires</taxon>
        <taxon>Glires</taxon>
        <taxon>Rodentia</taxon>
        <taxon>Myomorpha</taxon>
        <taxon>Muroidea</taxon>
        <taxon>Muridae</taxon>
        <taxon>Murinae</taxon>
        <taxon>Mus</taxon>
        <taxon>Mus</taxon>
    </lineage>
</organism>
<keyword evidence="4" id="KW-0430">Lectin</keyword>
<dbReference type="GO" id="GO:0030134">
    <property type="term" value="C:COPII-coated ER to Golgi transport vesicle"/>
    <property type="evidence" value="ECO:0007669"/>
    <property type="project" value="TreeGrafter"/>
</dbReference>
<dbReference type="AlphaFoldDB" id="A0A6P5Q4X8"/>
<feature type="signal peptide" evidence="9">
    <location>
        <begin position="1"/>
        <end position="25"/>
    </location>
</feature>
<evidence type="ECO:0000256" key="2">
    <source>
        <dbReference type="ARBA" id="ARBA00022692"/>
    </source>
</evidence>
<accession>A0A6P5Q4X8</accession>
<evidence type="ECO:0000313" key="11">
    <source>
        <dbReference type="Proteomes" id="UP000515126"/>
    </source>
</evidence>
<dbReference type="PANTHER" id="PTHR12223:SF31">
    <property type="entry name" value="PROTEIN ERGIC-53-LIKE"/>
    <property type="match status" value="1"/>
</dbReference>
<dbReference type="PROSITE" id="PS51328">
    <property type="entry name" value="L_LECTIN_LIKE"/>
    <property type="match status" value="1"/>
</dbReference>
<evidence type="ECO:0000256" key="8">
    <source>
        <dbReference type="SAM" id="Phobius"/>
    </source>
</evidence>
<feature type="transmembrane region" description="Helical" evidence="8">
    <location>
        <begin position="443"/>
        <end position="461"/>
    </location>
</feature>
<dbReference type="FunFam" id="2.60.120.200:FF:000028">
    <property type="entry name" value="Blast:Protein ERGIC-53"/>
    <property type="match status" value="1"/>
</dbReference>
<dbReference type="GO" id="GO:0005789">
    <property type="term" value="C:endoplasmic reticulum membrane"/>
    <property type="evidence" value="ECO:0007669"/>
    <property type="project" value="TreeGrafter"/>
</dbReference>
<dbReference type="GO" id="GO:0033116">
    <property type="term" value="C:endoplasmic reticulum-Golgi intermediate compartment membrane"/>
    <property type="evidence" value="ECO:0007669"/>
    <property type="project" value="UniProtKB-SubCell"/>
</dbReference>
<evidence type="ECO:0000259" key="10">
    <source>
        <dbReference type="PROSITE" id="PS51328"/>
    </source>
</evidence>
<proteinExistence type="predicted"/>
<keyword evidence="7" id="KW-1015">Disulfide bond</keyword>
<reference evidence="12" key="1">
    <citation type="submission" date="2025-08" db="UniProtKB">
        <authorList>
            <consortium name="RefSeq"/>
        </authorList>
    </citation>
    <scope>IDENTIFICATION</scope>
</reference>
<dbReference type="CTD" id="79748"/>
<evidence type="ECO:0000256" key="3">
    <source>
        <dbReference type="ARBA" id="ARBA00022729"/>
    </source>
</evidence>
<evidence type="ECO:0000256" key="4">
    <source>
        <dbReference type="ARBA" id="ARBA00022734"/>
    </source>
</evidence>
<keyword evidence="11" id="KW-1185">Reference proteome</keyword>
<keyword evidence="5 8" id="KW-1133">Transmembrane helix</keyword>
<dbReference type="PANTHER" id="PTHR12223">
    <property type="entry name" value="VESICULAR MANNOSE-BINDING LECTIN"/>
    <property type="match status" value="1"/>
</dbReference>
<name>A0A6P5Q4X8_MUSCR</name>
<evidence type="ECO:0000256" key="7">
    <source>
        <dbReference type="ARBA" id="ARBA00023157"/>
    </source>
</evidence>
<feature type="chain" id="PRO_5028159363" evidence="9">
    <location>
        <begin position="26"/>
        <end position="505"/>
    </location>
</feature>
<dbReference type="KEGG" id="mcal:110301273"/>
<evidence type="ECO:0000256" key="1">
    <source>
        <dbReference type="ARBA" id="ARBA00004151"/>
    </source>
</evidence>
<dbReference type="Pfam" id="PF03388">
    <property type="entry name" value="Lectin_leg-like"/>
    <property type="match status" value="1"/>
</dbReference>
<evidence type="ECO:0000256" key="5">
    <source>
        <dbReference type="ARBA" id="ARBA00022989"/>
    </source>
</evidence>
<dbReference type="GO" id="GO:0006888">
    <property type="term" value="P:endoplasmic reticulum to Golgi vesicle-mediated transport"/>
    <property type="evidence" value="ECO:0007669"/>
    <property type="project" value="TreeGrafter"/>
</dbReference>
<dbReference type="InterPro" id="IPR051136">
    <property type="entry name" value="Intracellular_Lectin-GPT"/>
</dbReference>
<evidence type="ECO:0000256" key="9">
    <source>
        <dbReference type="SAM" id="SignalP"/>
    </source>
</evidence>
<evidence type="ECO:0000256" key="6">
    <source>
        <dbReference type="ARBA" id="ARBA00023136"/>
    </source>
</evidence>
<dbReference type="SUPFAM" id="SSF49899">
    <property type="entry name" value="Concanavalin A-like lectins/glucanases"/>
    <property type="match status" value="1"/>
</dbReference>
<sequence>MLETRGLSPSLCLLSLLLVLHGAERSQPPPRRRFEYKLSFKGPRLAVPGAGIPFWSHHGDAILGLEEVRLVPSMKNRSGAVWSNISVSFPSWEVEMQMRVTGPGRRGAQGVAMWYTKDRAQVGSVLEELASWDGIGIYFDSSTSDVQNSPVIRVLASDGRDLQEQSGDGSVRELGSCHRDFRNRPFPFRARVTYWRQRLRVSLSGGLTPKDPEEVCVDVEPLLLAPGGFFGVSAATGTLAADDHDVLSFLTFSLREPGPEEPPQPFMEKDQLHLARKLEELKARLALGTREASIPPLNPKAQEEGERFFNLEDTLGRQSQILQALQALSRQMAQAERHWKQQLGSTFQVRPEGGWNTAKVSTLLYGQRTLIQALQEMREAAARMALGAQVFYLPVGTKHHFFELDHILSLLQKDLRGLVKKTAKASRPSGWLPGSSTCLHTSIFLFFLLLQTVGFFCYMNFSRQELDKRLQEYLSTGSLSLEPALPITRTIGVLRRQPISPSMQA</sequence>
<dbReference type="InterPro" id="IPR005052">
    <property type="entry name" value="Lectin_leg"/>
</dbReference>
<dbReference type="Gene3D" id="2.60.120.200">
    <property type="match status" value="1"/>
</dbReference>
<dbReference type="RefSeq" id="XP_021027327.1">
    <property type="nucleotide sequence ID" value="XM_021171668.1"/>
</dbReference>
<protein>
    <submittedName>
        <fullName evidence="12">Protein ERGIC-53-like</fullName>
    </submittedName>
</protein>
<keyword evidence="2 8" id="KW-0812">Transmembrane</keyword>
<feature type="domain" description="L-type lectin-like" evidence="10">
    <location>
        <begin position="32"/>
        <end position="254"/>
    </location>
</feature>
<comment type="subcellular location">
    <subcellularLocation>
        <location evidence="1">Endoplasmic reticulum-Golgi intermediate compartment membrane</location>
        <topology evidence="1">Single-pass type I membrane protein</topology>
    </subcellularLocation>
</comment>
<evidence type="ECO:0000313" key="12">
    <source>
        <dbReference type="RefSeq" id="XP_021027327.1"/>
    </source>
</evidence>
<dbReference type="GeneID" id="110301273"/>